<name>A0A063Y0D8_9GAMM</name>
<evidence type="ECO:0000313" key="1">
    <source>
        <dbReference type="EMBL" id="KDE39793.1"/>
    </source>
</evidence>
<organism evidence="1 2">
    <name type="scientific">Nitrincola lacisaponensis</name>
    <dbReference type="NCBI Taxonomy" id="267850"/>
    <lineage>
        <taxon>Bacteria</taxon>
        <taxon>Pseudomonadati</taxon>
        <taxon>Pseudomonadota</taxon>
        <taxon>Gammaproteobacteria</taxon>
        <taxon>Oceanospirillales</taxon>
        <taxon>Oceanospirillaceae</taxon>
        <taxon>Nitrincola</taxon>
    </lineage>
</organism>
<keyword evidence="2" id="KW-1185">Reference proteome</keyword>
<sequence length="285" mass="32267">MAVLGIVVSVFALGLGVVNYRNNIDLTRRSVLLAEKKLLSEEFKEPLSRINNTVVQLLPVVGELRRELILTLTDLYRSVEQPSDECKYTYRPIPHHFSDLVLAIKDEIMSKFESEQFTSLAQGQIRILNIVPAIDIYPLLDRNQKTRYQSFKCLENKSVVRNYGALCEVDNSGFDRFFDLVATIQSSVNSLISSLDLSVMLEAMRGLQVANNTHIVKFNNDMEFAQNFNIVNNILTLLNDDYELDVSKRVAGRQCLVVGYAVLLACKLQLLLAATDTFLHKFEPS</sequence>
<evidence type="ECO:0000313" key="2">
    <source>
        <dbReference type="Proteomes" id="UP000027318"/>
    </source>
</evidence>
<gene>
    <name evidence="1" type="ORF">ADINL_1833</name>
</gene>
<dbReference type="Proteomes" id="UP000027318">
    <property type="component" value="Unassembled WGS sequence"/>
</dbReference>
<protein>
    <submittedName>
        <fullName evidence="1">Uncharacterized protein</fullName>
    </submittedName>
</protein>
<reference evidence="1 2" key="1">
    <citation type="journal article" date="2005" name="Int. J. Syst. Evol. Microbiol.">
        <title>Nitrincola lacisaponensis gen. nov., sp. nov., a novel alkaliphilic bacterium isolated from an alkaline, saline lake.</title>
        <authorList>
            <person name="Dimitriu P.A."/>
            <person name="Shukla S.K."/>
            <person name="Conradt J."/>
            <person name="Marquez M.C."/>
            <person name="Ventosa A."/>
            <person name="Maglia A."/>
            <person name="Peyton B.M."/>
            <person name="Pinkart H.C."/>
            <person name="Mormile M.R."/>
        </authorList>
    </citation>
    <scope>NUCLEOTIDE SEQUENCE [LARGE SCALE GENOMIC DNA]</scope>
    <source>
        <strain evidence="1 2">4CA</strain>
    </source>
</reference>
<proteinExistence type="predicted"/>
<accession>A0A063Y0D8</accession>
<dbReference type="PATRIC" id="fig|267850.7.peg.1803"/>
<comment type="caution">
    <text evidence="1">The sequence shown here is derived from an EMBL/GenBank/DDBJ whole genome shotgun (WGS) entry which is preliminary data.</text>
</comment>
<dbReference type="EMBL" id="JMSZ01000024">
    <property type="protein sequence ID" value="KDE39793.1"/>
    <property type="molecule type" value="Genomic_DNA"/>
</dbReference>
<dbReference type="AlphaFoldDB" id="A0A063Y0D8"/>